<feature type="compositionally biased region" description="Basic and acidic residues" evidence="8">
    <location>
        <begin position="810"/>
        <end position="831"/>
    </location>
</feature>
<comment type="subcellular location">
    <subcellularLocation>
        <location evidence="1">Cell membrane</location>
        <topology evidence="1">Lipid-anchor</topology>
        <orientation evidence="1">Cytoplasmic side</orientation>
    </subcellularLocation>
</comment>
<dbReference type="RefSeq" id="XP_019801960.1">
    <property type="nucleotide sequence ID" value="XM_019946401.2"/>
</dbReference>
<evidence type="ECO:0000256" key="6">
    <source>
        <dbReference type="ARBA" id="ARBA00023288"/>
    </source>
</evidence>
<feature type="compositionally biased region" description="Polar residues" evidence="8">
    <location>
        <begin position="507"/>
        <end position="517"/>
    </location>
</feature>
<feature type="region of interest" description="Disordered" evidence="8">
    <location>
        <begin position="507"/>
        <end position="555"/>
    </location>
</feature>
<dbReference type="RefSeq" id="XP_073662464.1">
    <property type="nucleotide sequence ID" value="XM_073806363.1"/>
</dbReference>
<feature type="compositionally biased region" description="Polar residues" evidence="8">
    <location>
        <begin position="1073"/>
        <end position="1082"/>
    </location>
</feature>
<evidence type="ECO:0000259" key="9">
    <source>
        <dbReference type="Pfam" id="PF15304"/>
    </source>
</evidence>
<dbReference type="RefSeq" id="XP_073662466.1">
    <property type="nucleotide sequence ID" value="XM_073806365.1"/>
</dbReference>
<dbReference type="InterPro" id="IPR029304">
    <property type="entry name" value="AKAP2_C"/>
</dbReference>
<name>A0A2U4C936_TURTR</name>
<organism evidence="10 11">
    <name type="scientific">Tursiops truncatus</name>
    <name type="common">Atlantic bottle-nosed dolphin</name>
    <name type="synonym">Delphinus truncatus</name>
    <dbReference type="NCBI Taxonomy" id="9739"/>
    <lineage>
        <taxon>Eukaryota</taxon>
        <taxon>Metazoa</taxon>
        <taxon>Chordata</taxon>
        <taxon>Craniata</taxon>
        <taxon>Vertebrata</taxon>
        <taxon>Euteleostomi</taxon>
        <taxon>Mammalia</taxon>
        <taxon>Eutheria</taxon>
        <taxon>Laurasiatheria</taxon>
        <taxon>Artiodactyla</taxon>
        <taxon>Whippomorpha</taxon>
        <taxon>Cetacea</taxon>
        <taxon>Odontoceti</taxon>
        <taxon>Delphinidae</taxon>
        <taxon>Tursiops</taxon>
    </lineage>
</organism>
<evidence type="ECO:0000256" key="1">
    <source>
        <dbReference type="ARBA" id="ARBA00004342"/>
    </source>
</evidence>
<dbReference type="InParanoid" id="A0A2U4C936"/>
<keyword evidence="5" id="KW-0472">Membrane</keyword>
<feature type="region of interest" description="Disordered" evidence="8">
    <location>
        <begin position="810"/>
        <end position="867"/>
    </location>
</feature>
<evidence type="ECO:0000256" key="8">
    <source>
        <dbReference type="SAM" id="MobiDB-lite"/>
    </source>
</evidence>
<evidence type="ECO:0000256" key="5">
    <source>
        <dbReference type="ARBA" id="ARBA00023136"/>
    </source>
</evidence>
<feature type="compositionally biased region" description="Low complexity" evidence="8">
    <location>
        <begin position="840"/>
        <end position="851"/>
    </location>
</feature>
<feature type="compositionally biased region" description="Low complexity" evidence="8">
    <location>
        <begin position="709"/>
        <end position="718"/>
    </location>
</feature>
<protein>
    <submittedName>
        <fullName evidence="11">A-kinase anchor protein 2 isoform X1</fullName>
    </submittedName>
</protein>
<feature type="coiled-coil region" evidence="7">
    <location>
        <begin position="95"/>
        <end position="128"/>
    </location>
</feature>
<evidence type="ECO:0000256" key="3">
    <source>
        <dbReference type="ARBA" id="ARBA00022553"/>
    </source>
</evidence>
<keyword evidence="6" id="KW-0449">Lipoprotein</keyword>
<dbReference type="GeneID" id="101333904"/>
<sequence>MSQSASRSPAASKTRVLPADLRFCGSVLGWEQIFLARLCRSTITSYSFIHQLLDRCLLHARNWSSCLGNNNEQNKVLAIKMLSFQGKETDNKQRMAEAELHKERLQAIAEKRKRQTEIEGKRQELDEQILLLQHSKSKVLREKWLLQGVPAGTAEEEEARRRQSEEDELRVKQLEGNIQRLEQEIQALESEESQISAKEQIILEKLKETEKSFKDFQKSFSSTDGDAVNYISSQLPDLPILCSRTAQPSPGQDGTSRAAAVYAMEINVEKDKQTGETKILSTSTIGPEGVHQRGVKVFDDGTKVVYEVHSGGTIVENGVHKLSSKDVEELIQKAGQSSLRGGYVSERTVVADGSLSHPKEHMLCKEAKLEMVHKSRKDHTSGNPGQQAPAPSTEGPEANLDQPVTMIFMGYQNIEDEEETKKVLGYDETIKAELVLIDEDDEKSLREKTVTDVSTIDGNAAELVSGRPVSDTTEPSSPEGKEESLATEPAPGVGWESVLLTGDELTSKATDTSSADMTVQKAPELSEDDIRLKNEKDNCSGNPLEPATSPLPPDHKNMEIEVSVAECKSVPGITSTPHSMDHPSPFYSPPHNGLLADHHESLDNDVAREIRYLDEVLEASCCDSAVDGTYNGTSSPEPGAAILVGSPSPPAHTAVQPEPTERVAGRQAPPPLELHQSTSDTMAEGERANGRPPDQPRDLLGNSLQVPVSPSSSTSSRCSSRDGEFTLTTLKKEAKFELRAFHEDKKPSKLFEDDESEKEQYCVRKVRPSEEMLELEKERRELIRSQAVKKNPGIAAKWWNPPQEKTIEEQLNEEHLESHKKYKERKERRAQQEQLLIRRQPAAPQLGAAPASSRERSSVTDSAKEDIVTEQIDFSAARKQFQLMENSRQTVAKGQSTPRLFSIKPFYRPLGPVNSDKTLTISRPASVGGPPEDSSAAKGQKAHCALESQSSGGGGQGSTAPQGKEGPYSEPSKRGPLSKLWAEDGEFTSARAVLTVVKDDEPGILDQFSRSVNVSLTPEELDSGLDELSVRSQDTTVLETLSNDFSMDNISDSGASNETTNALQENLLADFSLPQTPQTDNPSEGRGEGVSKSFSDHGFYSPSSTLGDSPSVDDPLEYQAGLLVQNAIQQAIAEQVDRAVSETNKGGAEQQGPQASLEEAETGASSSEKPQSMFEPPQVSSPVQEKRDVLPKILPTEDRALRERGPSQPLPAVQTSGPINMEETRLEGSYFSKYSEAAELRSTASLLATQESDVMVGPFKLRSRKQRTLSMIEEEIRAAQEREEELKRQRQVLQSTQSPKAKNAPSLPSRTSCYKTAPGKIEKVQPPPSPTPEGPSLQPDLAPEEAAGSQRPKNLMQTLMEDYETHKSKRRERMDDSSVLEATRVNRRKSALALRWEAGIYANQEEEDNE</sequence>
<evidence type="ECO:0000256" key="2">
    <source>
        <dbReference type="ARBA" id="ARBA00022475"/>
    </source>
</evidence>
<dbReference type="RefSeq" id="XP_073662467.1">
    <property type="nucleotide sequence ID" value="XM_073806366.1"/>
</dbReference>
<dbReference type="RefSeq" id="XP_073662465.1">
    <property type="nucleotide sequence ID" value="XM_073806364.1"/>
</dbReference>
<feature type="compositionally biased region" description="Basic and acidic residues" evidence="8">
    <location>
        <begin position="853"/>
        <end position="867"/>
    </location>
</feature>
<feature type="region of interest" description="Disordered" evidence="8">
    <location>
        <begin position="911"/>
        <end position="979"/>
    </location>
</feature>
<feature type="compositionally biased region" description="Polar residues" evidence="8">
    <location>
        <begin position="381"/>
        <end position="390"/>
    </location>
</feature>
<feature type="compositionally biased region" description="Polar residues" evidence="8">
    <location>
        <begin position="1295"/>
        <end position="1314"/>
    </location>
</feature>
<reference evidence="11" key="1">
    <citation type="submission" date="2025-08" db="UniProtKB">
        <authorList>
            <consortium name="RefSeq"/>
        </authorList>
    </citation>
    <scope>IDENTIFICATION</scope>
    <source>
        <tissue evidence="11">Spleen</tissue>
    </source>
</reference>
<keyword evidence="2" id="KW-1003">Cell membrane</keyword>
<feature type="region of interest" description="Disordered" evidence="8">
    <location>
        <begin position="1281"/>
        <end position="1378"/>
    </location>
</feature>
<feature type="domain" description="A-kinase anchor protein 2 C-terminal" evidence="9">
    <location>
        <begin position="1260"/>
        <end position="1402"/>
    </location>
</feature>
<dbReference type="PANTHER" id="PTHR10498:SF10">
    <property type="entry name" value="PALM2 AND AKAP2 FUSION-RELATED"/>
    <property type="match status" value="1"/>
</dbReference>
<accession>A0A2U4C936</accession>
<proteinExistence type="predicted"/>
<dbReference type="GO" id="GO:0008360">
    <property type="term" value="P:regulation of cell shape"/>
    <property type="evidence" value="ECO:0007669"/>
    <property type="project" value="InterPro"/>
</dbReference>
<dbReference type="InterPro" id="IPR004965">
    <property type="entry name" value="Paralemmin"/>
</dbReference>
<dbReference type="RefSeq" id="XP_073662470.1">
    <property type="nucleotide sequence ID" value="XM_073806369.1"/>
</dbReference>
<evidence type="ECO:0000256" key="4">
    <source>
        <dbReference type="ARBA" id="ARBA00023054"/>
    </source>
</evidence>
<feature type="region of interest" description="Disordered" evidence="8">
    <location>
        <begin position="372"/>
        <end position="399"/>
    </location>
</feature>
<feature type="region of interest" description="Disordered" evidence="8">
    <location>
        <begin position="456"/>
        <end position="494"/>
    </location>
</feature>
<dbReference type="Proteomes" id="UP000245320">
    <property type="component" value="Chromosome 6"/>
</dbReference>
<feature type="coiled-coil region" evidence="7">
    <location>
        <begin position="164"/>
        <end position="201"/>
    </location>
</feature>
<dbReference type="RefSeq" id="XP_073662473.1">
    <property type="nucleotide sequence ID" value="XM_073806372.1"/>
</dbReference>
<keyword evidence="4 7" id="KW-0175">Coiled coil</keyword>
<gene>
    <name evidence="11" type="primary">PALM2AKAP2</name>
</gene>
<feature type="compositionally biased region" description="Basic and acidic residues" evidence="8">
    <location>
        <begin position="1184"/>
        <end position="1205"/>
    </location>
</feature>
<feature type="region of interest" description="Disordered" evidence="8">
    <location>
        <begin position="1138"/>
        <end position="1221"/>
    </location>
</feature>
<evidence type="ECO:0000313" key="11">
    <source>
        <dbReference type="RefSeq" id="XP_019801960.1"/>
    </source>
</evidence>
<feature type="compositionally biased region" description="Basic and acidic residues" evidence="8">
    <location>
        <begin position="528"/>
        <end position="538"/>
    </location>
</feature>
<dbReference type="RefSeq" id="XP_073662468.1">
    <property type="nucleotide sequence ID" value="XM_073806367.1"/>
</dbReference>
<evidence type="ECO:0000313" key="10">
    <source>
        <dbReference type="Proteomes" id="UP000245320"/>
    </source>
</evidence>
<keyword evidence="3" id="KW-0597">Phosphoprotein</keyword>
<dbReference type="RefSeq" id="XP_073662469.1">
    <property type="nucleotide sequence ID" value="XM_073806368.1"/>
</dbReference>
<dbReference type="Pfam" id="PF15304">
    <property type="entry name" value="AKAP2_C"/>
    <property type="match status" value="1"/>
</dbReference>
<dbReference type="CTD" id="445815"/>
<evidence type="ECO:0000256" key="7">
    <source>
        <dbReference type="SAM" id="Coils"/>
    </source>
</evidence>
<dbReference type="RefSeq" id="XP_073662471.1">
    <property type="nucleotide sequence ID" value="XM_073806370.1"/>
</dbReference>
<keyword evidence="10" id="KW-1185">Reference proteome</keyword>
<feature type="compositionally biased region" description="Basic and acidic residues" evidence="8">
    <location>
        <begin position="684"/>
        <end position="697"/>
    </location>
</feature>
<dbReference type="FunCoup" id="A0A2U4C936">
    <property type="interactions" value="81"/>
</dbReference>
<feature type="region of interest" description="Disordered" evidence="8">
    <location>
        <begin position="1070"/>
        <end position="1117"/>
    </location>
</feature>
<dbReference type="GO" id="GO:0005886">
    <property type="term" value="C:plasma membrane"/>
    <property type="evidence" value="ECO:0007669"/>
    <property type="project" value="UniProtKB-SubCell"/>
</dbReference>
<feature type="region of interest" description="Disordered" evidence="8">
    <location>
        <begin position="630"/>
        <end position="722"/>
    </location>
</feature>
<dbReference type="Pfam" id="PF03285">
    <property type="entry name" value="Paralemmin"/>
    <property type="match status" value="1"/>
</dbReference>
<dbReference type="OrthoDB" id="9941155at2759"/>
<dbReference type="PANTHER" id="PTHR10498">
    <property type="entry name" value="PARALEMMIN-RELATED"/>
    <property type="match status" value="1"/>
</dbReference>
<feature type="region of interest" description="Disordered" evidence="8">
    <location>
        <begin position="573"/>
        <end position="592"/>
    </location>
</feature>